<dbReference type="PANTHER" id="PTHR19288:SF46">
    <property type="entry name" value="HALOACID DEHALOGENASE-LIKE HYDROLASE DOMAIN-CONTAINING PROTEIN 2"/>
    <property type="match status" value="1"/>
</dbReference>
<dbReference type="Gene3D" id="3.40.50.1000">
    <property type="entry name" value="HAD superfamily/HAD-like"/>
    <property type="match status" value="2"/>
</dbReference>
<organism evidence="1 2">
    <name type="scientific">Tectimicrobiota bacterium</name>
    <dbReference type="NCBI Taxonomy" id="2528274"/>
    <lineage>
        <taxon>Bacteria</taxon>
        <taxon>Pseudomonadati</taxon>
        <taxon>Nitrospinota/Tectimicrobiota group</taxon>
        <taxon>Candidatus Tectimicrobiota</taxon>
    </lineage>
</organism>
<name>A0A938B1F9_UNCTE</name>
<comment type="caution">
    <text evidence="1">The sequence shown here is derived from an EMBL/GenBank/DDBJ whole genome shotgun (WGS) entry which is preliminary data.</text>
</comment>
<proteinExistence type="predicted"/>
<evidence type="ECO:0000313" key="1">
    <source>
        <dbReference type="EMBL" id="MBM3222854.1"/>
    </source>
</evidence>
<dbReference type="GO" id="GO:0005737">
    <property type="term" value="C:cytoplasm"/>
    <property type="evidence" value="ECO:0007669"/>
    <property type="project" value="TreeGrafter"/>
</dbReference>
<dbReference type="Proteomes" id="UP000712673">
    <property type="component" value="Unassembled WGS sequence"/>
</dbReference>
<dbReference type="InterPro" id="IPR006357">
    <property type="entry name" value="HAD-SF_hydro_IIA"/>
</dbReference>
<accession>A0A938B1F9</accession>
<evidence type="ECO:0000313" key="2">
    <source>
        <dbReference type="Proteomes" id="UP000712673"/>
    </source>
</evidence>
<sequence>MQPIPAITLEKLLSQYEVLLFDAYGVLVHSAGALPGAAALITELNRRAKPYYMLTNDASKLPTTAAARYQSYGLPLSSEHIISSGELLTPYFATHQLQGARCAVLGPVDSIRYVEQAGGQVVPPGEPFEVLVVGDESGFPFLETVDTMLSTLCRLLDQQRTVHLVLPNPDIIYPSDIGFGMASGCVAMMFEAALQARYPERKDLRFVRLGKPYTAIFAEAVRRSGTHNMVMFGDQLATDIRGARTFGLDAVLVNTGVTTEIAPTTPVELRPTYQLGSLEALLKEPPPSGGR</sequence>
<reference evidence="1" key="1">
    <citation type="submission" date="2019-03" db="EMBL/GenBank/DDBJ databases">
        <title>Lake Tanganyika Metagenome-Assembled Genomes (MAGs).</title>
        <authorList>
            <person name="Tran P."/>
        </authorList>
    </citation>
    <scope>NUCLEOTIDE SEQUENCE</scope>
    <source>
        <strain evidence="1">K_DeepCast_65m_m2_066</strain>
    </source>
</reference>
<dbReference type="EMBL" id="VGLS01000062">
    <property type="protein sequence ID" value="MBM3222854.1"/>
    <property type="molecule type" value="Genomic_DNA"/>
</dbReference>
<dbReference type="Pfam" id="PF13242">
    <property type="entry name" value="Hydrolase_like"/>
    <property type="match status" value="1"/>
</dbReference>
<protein>
    <submittedName>
        <fullName evidence="1">Haloacid dehalogenase</fullName>
    </submittedName>
</protein>
<dbReference type="InterPro" id="IPR036412">
    <property type="entry name" value="HAD-like_sf"/>
</dbReference>
<dbReference type="AlphaFoldDB" id="A0A938B1F9"/>
<dbReference type="SUPFAM" id="SSF56784">
    <property type="entry name" value="HAD-like"/>
    <property type="match status" value="1"/>
</dbReference>
<dbReference type="GO" id="GO:0016791">
    <property type="term" value="F:phosphatase activity"/>
    <property type="evidence" value="ECO:0007669"/>
    <property type="project" value="TreeGrafter"/>
</dbReference>
<gene>
    <name evidence="1" type="ORF">FJZ47_03490</name>
</gene>
<dbReference type="Pfam" id="PF13344">
    <property type="entry name" value="Hydrolase_6"/>
    <property type="match status" value="1"/>
</dbReference>
<dbReference type="InterPro" id="IPR023214">
    <property type="entry name" value="HAD_sf"/>
</dbReference>
<dbReference type="PANTHER" id="PTHR19288">
    <property type="entry name" value="4-NITROPHENYLPHOSPHATASE-RELATED"/>
    <property type="match status" value="1"/>
</dbReference>